<evidence type="ECO:0000313" key="2">
    <source>
        <dbReference type="EMBL" id="TGA98988.1"/>
    </source>
</evidence>
<dbReference type="InterPro" id="IPR006750">
    <property type="entry name" value="YdcZ"/>
</dbReference>
<accession>A0A4Z0GPR6</accession>
<dbReference type="AlphaFoldDB" id="A0A4Z0GPR6"/>
<feature type="transmembrane region" description="Helical" evidence="1">
    <location>
        <begin position="6"/>
        <end position="24"/>
    </location>
</feature>
<gene>
    <name evidence="2" type="ORF">E4665_06615</name>
</gene>
<dbReference type="EMBL" id="SRJD01000005">
    <property type="protein sequence ID" value="TGA98988.1"/>
    <property type="molecule type" value="Genomic_DNA"/>
</dbReference>
<dbReference type="PANTHER" id="PTHR34821:SF2">
    <property type="entry name" value="INNER MEMBRANE PROTEIN YDCZ"/>
    <property type="match status" value="1"/>
</dbReference>
<protein>
    <submittedName>
        <fullName evidence="2">DMT family transporter</fullName>
    </submittedName>
</protein>
<keyword evidence="1" id="KW-0812">Transmembrane</keyword>
<keyword evidence="1" id="KW-1133">Transmembrane helix</keyword>
<proteinExistence type="predicted"/>
<dbReference type="GO" id="GO:0005886">
    <property type="term" value="C:plasma membrane"/>
    <property type="evidence" value="ECO:0007669"/>
    <property type="project" value="TreeGrafter"/>
</dbReference>
<dbReference type="RefSeq" id="WP_135348008.1">
    <property type="nucleotide sequence ID" value="NZ_SRJD01000005.1"/>
</dbReference>
<feature type="transmembrane region" description="Helical" evidence="1">
    <location>
        <begin position="166"/>
        <end position="186"/>
    </location>
</feature>
<reference evidence="2 3" key="1">
    <citation type="journal article" date="2015" name="Int. J. Syst. Evol. Microbiol.">
        <title>Sporolactobacillus shoreae sp. nov. and Sporolactobacillus spathodeae sp. nov., two spore-forming lactic acid bacteria isolated from tree barks in Thailand.</title>
        <authorList>
            <person name="Thamacharoensuk T."/>
            <person name="Kitahara M."/>
            <person name="Ohkuma M."/>
            <person name="Thongchul N."/>
            <person name="Tanasupawat S."/>
        </authorList>
    </citation>
    <scope>NUCLEOTIDE SEQUENCE [LARGE SCALE GENOMIC DNA]</scope>
    <source>
        <strain evidence="2 3">BK92</strain>
    </source>
</reference>
<feature type="transmembrane region" description="Helical" evidence="1">
    <location>
        <begin position="69"/>
        <end position="90"/>
    </location>
</feature>
<dbReference type="Proteomes" id="UP000298347">
    <property type="component" value="Unassembled WGS sequence"/>
</dbReference>
<name>A0A4Z0GPR6_9BACL</name>
<feature type="transmembrane region" description="Helical" evidence="1">
    <location>
        <begin position="260"/>
        <end position="282"/>
    </location>
</feature>
<evidence type="ECO:0000256" key="1">
    <source>
        <dbReference type="SAM" id="Phobius"/>
    </source>
</evidence>
<dbReference type="PANTHER" id="PTHR34821">
    <property type="entry name" value="INNER MEMBRANE PROTEIN YDCZ"/>
    <property type="match status" value="1"/>
</dbReference>
<evidence type="ECO:0000313" key="3">
    <source>
        <dbReference type="Proteomes" id="UP000298347"/>
    </source>
</evidence>
<organism evidence="2 3">
    <name type="scientific">Sporolactobacillus shoreae</name>
    <dbReference type="NCBI Taxonomy" id="1465501"/>
    <lineage>
        <taxon>Bacteria</taxon>
        <taxon>Bacillati</taxon>
        <taxon>Bacillota</taxon>
        <taxon>Bacilli</taxon>
        <taxon>Bacillales</taxon>
        <taxon>Sporolactobacillaceae</taxon>
        <taxon>Sporolactobacillus</taxon>
    </lineage>
</organism>
<feature type="transmembrane region" description="Helical" evidence="1">
    <location>
        <begin position="36"/>
        <end position="57"/>
    </location>
</feature>
<dbReference type="Pfam" id="PF04657">
    <property type="entry name" value="DMT_YdcZ"/>
    <property type="match status" value="2"/>
</dbReference>
<dbReference type="OrthoDB" id="7864805at2"/>
<feature type="transmembrane region" description="Helical" evidence="1">
    <location>
        <begin position="235"/>
        <end position="254"/>
    </location>
</feature>
<feature type="transmembrane region" description="Helical" evidence="1">
    <location>
        <begin position="294"/>
        <end position="311"/>
    </location>
</feature>
<comment type="caution">
    <text evidence="2">The sequence shown here is derived from an EMBL/GenBank/DDBJ whole genome shotgun (WGS) entry which is preliminary data.</text>
</comment>
<feature type="transmembrane region" description="Helical" evidence="1">
    <location>
        <begin position="127"/>
        <end position="146"/>
    </location>
</feature>
<keyword evidence="1" id="KW-0472">Membrane</keyword>
<sequence length="312" mass="33999">MFEVIIGMATGIILPIQTAISVKLRKALKSPLRAAFATFFIAAIFLGLILILSGHSLLIDPIIISEQPWWLWIGGFLGVIYVTGNIILFPRLGSVQTVIMPVLGQIIMSMLIDDFGWFGLAQHRFDWIRGVGSLLILGGIILAVLVDQQLEKQKSKSTDNVKSGMLLPWQIIGVLLGMCNATQTAINGHLGEVIHSPIQSTFISFVIGTLTLLILTLVKDRSLGIYQGLTSGQPWWIWTSGLFGSLFILGNAFLSPKIGTGLTVSIVLFGQIAGSLLIEKFGWLEAQQKRISKTKLIGLVIMLVGVILIKLV</sequence>
<feature type="transmembrane region" description="Helical" evidence="1">
    <location>
        <begin position="198"/>
        <end position="215"/>
    </location>
</feature>
<keyword evidence="3" id="KW-1185">Reference proteome</keyword>